<name>A0ABN0WVT1_9ACTN</name>
<evidence type="ECO:0000313" key="1">
    <source>
        <dbReference type="EMBL" id="GAA0348070.1"/>
    </source>
</evidence>
<organism evidence="1 2">
    <name type="scientific">Streptomyces blastmyceticus</name>
    <dbReference type="NCBI Taxonomy" id="68180"/>
    <lineage>
        <taxon>Bacteria</taxon>
        <taxon>Bacillati</taxon>
        <taxon>Actinomycetota</taxon>
        <taxon>Actinomycetes</taxon>
        <taxon>Kitasatosporales</taxon>
        <taxon>Streptomycetaceae</taxon>
        <taxon>Streptomyces</taxon>
    </lineage>
</organism>
<comment type="caution">
    <text evidence="1">The sequence shown here is derived from an EMBL/GenBank/DDBJ whole genome shotgun (WGS) entry which is preliminary data.</text>
</comment>
<reference evidence="1 2" key="1">
    <citation type="journal article" date="2019" name="Int. J. Syst. Evol. Microbiol.">
        <title>The Global Catalogue of Microorganisms (GCM) 10K type strain sequencing project: providing services to taxonomists for standard genome sequencing and annotation.</title>
        <authorList>
            <consortium name="The Broad Institute Genomics Platform"/>
            <consortium name="The Broad Institute Genome Sequencing Center for Infectious Disease"/>
            <person name="Wu L."/>
            <person name="Ma J."/>
        </authorList>
    </citation>
    <scope>NUCLEOTIDE SEQUENCE [LARGE SCALE GENOMIC DNA]</scope>
    <source>
        <strain evidence="1 2">JCM 4565</strain>
    </source>
</reference>
<evidence type="ECO:0008006" key="3">
    <source>
        <dbReference type="Google" id="ProtNLM"/>
    </source>
</evidence>
<sequence>MKLRTVRQTSVTLPALDDPGLRLVTVTSLDGPVRRAVEFSYADASLRELSLADTHLLDGWVLRLRTQRTVLENLRADSVEFSECELSSLRCSGGKLSRVVFSECKIMGGAFEDITFENVLFDKCRLDYTTFSRVRAAGPVVFSGCSLHEATFASCDLGSAAFDTCTMEKTEFDSGRYAGFDLRGNDLSAVRGVSSLRRVIIDRPQVLQLAQALAEDLDVTFGEDLQG</sequence>
<evidence type="ECO:0000313" key="2">
    <source>
        <dbReference type="Proteomes" id="UP001500063"/>
    </source>
</evidence>
<protein>
    <recommendedName>
        <fullName evidence="3">Pentapeptide repeat-containing protein</fullName>
    </recommendedName>
</protein>
<dbReference type="Proteomes" id="UP001500063">
    <property type="component" value="Unassembled WGS sequence"/>
</dbReference>
<accession>A0ABN0WVT1</accession>
<dbReference type="Gene3D" id="2.160.20.80">
    <property type="entry name" value="E3 ubiquitin-protein ligase SopA"/>
    <property type="match status" value="1"/>
</dbReference>
<dbReference type="RefSeq" id="WP_344117929.1">
    <property type="nucleotide sequence ID" value="NZ_BAAABW010000015.1"/>
</dbReference>
<keyword evidence="2" id="KW-1185">Reference proteome</keyword>
<dbReference type="EMBL" id="BAAABW010000015">
    <property type="protein sequence ID" value="GAA0348070.1"/>
    <property type="molecule type" value="Genomic_DNA"/>
</dbReference>
<dbReference type="SUPFAM" id="SSF141571">
    <property type="entry name" value="Pentapeptide repeat-like"/>
    <property type="match status" value="1"/>
</dbReference>
<proteinExistence type="predicted"/>
<gene>
    <name evidence="1" type="ORF">GCM10010319_25820</name>
</gene>